<feature type="region of interest" description="Disordered" evidence="1">
    <location>
        <begin position="1"/>
        <end position="44"/>
    </location>
</feature>
<evidence type="ECO:0000313" key="2">
    <source>
        <dbReference type="EMBL" id="OZJ04128.1"/>
    </source>
</evidence>
<feature type="region of interest" description="Disordered" evidence="1">
    <location>
        <begin position="418"/>
        <end position="523"/>
    </location>
</feature>
<name>A0A261Y0N5_9FUNG</name>
<reference evidence="2 3" key="1">
    <citation type="journal article" date="2017" name="Mycologia">
        <title>Bifiguratus adelaidae, gen. et sp. nov., a new member of Mucoromycotina in endophytic and soil-dwelling habitats.</title>
        <authorList>
            <person name="Torres-Cruz T.J."/>
            <person name="Billingsley Tobias T.L."/>
            <person name="Almatruk M."/>
            <person name="Hesse C."/>
            <person name="Kuske C.R."/>
            <person name="Desiro A."/>
            <person name="Benucci G.M."/>
            <person name="Bonito G."/>
            <person name="Stajich J.E."/>
            <person name="Dunlap C."/>
            <person name="Arnold A.E."/>
            <person name="Porras-Alfaro A."/>
        </authorList>
    </citation>
    <scope>NUCLEOTIDE SEQUENCE [LARGE SCALE GENOMIC DNA]</scope>
    <source>
        <strain evidence="2 3">AZ0501</strain>
    </source>
</reference>
<proteinExistence type="predicted"/>
<protein>
    <submittedName>
        <fullName evidence="2">Uncharacterized protein</fullName>
    </submittedName>
</protein>
<evidence type="ECO:0000256" key="1">
    <source>
        <dbReference type="SAM" id="MobiDB-lite"/>
    </source>
</evidence>
<feature type="compositionally biased region" description="Acidic residues" evidence="1">
    <location>
        <begin position="157"/>
        <end position="168"/>
    </location>
</feature>
<dbReference type="Proteomes" id="UP000242875">
    <property type="component" value="Unassembled WGS sequence"/>
</dbReference>
<keyword evidence="3" id="KW-1185">Reference proteome</keyword>
<feature type="compositionally biased region" description="Low complexity" evidence="1">
    <location>
        <begin position="130"/>
        <end position="142"/>
    </location>
</feature>
<feature type="region of interest" description="Disordered" evidence="1">
    <location>
        <begin position="61"/>
        <end position="215"/>
    </location>
</feature>
<sequence length="541" mass="58966">MQTLSKPWKRKFEEDATVSKRPRHDASQHVAPRETSRTDSFESHAANLFPRDLVRHDVETMDGAEGVHRGGAWMVPSADDASPATPQPSTSEATFLTTSSAPSETQSFILSTSPRPLSRDVSPPAMHPESSSSIKRTKSASIPKRLSLRSNKVNKDEDAEQDSMEDTETAPNADTLDSAPSDAVMQSPVDTPDPLRLSDPIPILPDNEPLPPLTCKKSLRIQSLIDQERKPTAADEARTERAVLRVLRTTEPEDTIALEDAEMPTTKPRSMSMSGLRGVLSSGIEKSFGMKTSIWTKFRDPHGSSTITPATTPPASSPSLPTLGPPPSPTLGRNPTESPIGPSRLRSASVASNSSIHSKRRASLSTGQRARSRSRSISSNLSFTSGLSTMTNLSNGSVSAQSLSDYLDKIGHALFHKHNKRTDPSTGTLDGTEKQPEATDDHTWARPISPQPPQPDHPRSFKRKASTSSVLSDSLPHVYPKSPPGSTRTSIELTEPIEDDPHTFHTPIPTWLKSSPRKKRAVREQKLPFDISELSLREALE</sequence>
<evidence type="ECO:0000313" key="3">
    <source>
        <dbReference type="Proteomes" id="UP000242875"/>
    </source>
</evidence>
<feature type="compositionally biased region" description="Basic and acidic residues" evidence="1">
    <location>
        <begin position="10"/>
        <end position="42"/>
    </location>
</feature>
<dbReference type="EMBL" id="MVBO01000052">
    <property type="protein sequence ID" value="OZJ04128.1"/>
    <property type="molecule type" value="Genomic_DNA"/>
</dbReference>
<dbReference type="AlphaFoldDB" id="A0A261Y0N5"/>
<feature type="compositionally biased region" description="Low complexity" evidence="1">
    <location>
        <begin position="375"/>
        <end position="385"/>
    </location>
</feature>
<accession>A0A261Y0N5</accession>
<feature type="compositionally biased region" description="Basic and acidic residues" evidence="1">
    <location>
        <begin position="431"/>
        <end position="444"/>
    </location>
</feature>
<gene>
    <name evidence="2" type="ORF">BZG36_02829</name>
</gene>
<feature type="region of interest" description="Disordered" evidence="1">
    <location>
        <begin position="255"/>
        <end position="275"/>
    </location>
</feature>
<feature type="region of interest" description="Disordered" evidence="1">
    <location>
        <begin position="299"/>
        <end position="386"/>
    </location>
</feature>
<organism evidence="2 3">
    <name type="scientific">Bifiguratus adelaidae</name>
    <dbReference type="NCBI Taxonomy" id="1938954"/>
    <lineage>
        <taxon>Eukaryota</taxon>
        <taxon>Fungi</taxon>
        <taxon>Fungi incertae sedis</taxon>
        <taxon>Mucoromycota</taxon>
        <taxon>Mucoromycotina</taxon>
        <taxon>Endogonomycetes</taxon>
        <taxon>Endogonales</taxon>
        <taxon>Endogonales incertae sedis</taxon>
        <taxon>Bifiguratus</taxon>
    </lineage>
</organism>
<feature type="compositionally biased region" description="Low complexity" evidence="1">
    <location>
        <begin position="343"/>
        <end position="356"/>
    </location>
</feature>
<comment type="caution">
    <text evidence="2">The sequence shown here is derived from an EMBL/GenBank/DDBJ whole genome shotgun (WGS) entry which is preliminary data.</text>
</comment>
<feature type="compositionally biased region" description="Polar residues" evidence="1">
    <location>
        <begin position="87"/>
        <end position="115"/>
    </location>
</feature>